<keyword evidence="2" id="KW-1185">Reference proteome</keyword>
<dbReference type="AlphaFoldDB" id="A0A8C9FX30"/>
<sequence>FKMPRSDGAPSNKKTLRSSFLPIVLPSAVVSETSPLQNKLLTYRRCKEQQTMLNQLLLSFQTNYLFMKKCVQSNPVVPIQQQWLMSMLTLVPQSLMEGKDRELLIEKLLGEIIRDFEKSMKRCMVRSVLIKPNVKGLEDEEEAPLPLSPLGLDFSSPWHKRFIQAKKRILSNLHILHPTMKTLLDFGYAEFSTFLLADFVSFRLKVPIDCESLKTDISLSCSKAEEKILNTWYQRVISLFTQEAASNGVSLDQLDSFYSCVATLMTNQLRDLLIRNVEAFVQLFDPEDGSCLPLFKMELIIGEKHVEFYPSFQELEEAILFVVNRIGQTLQNVQTVHSWLAGGATTLHTELPTHIVAWAASTLKKVIRDNLEGPKEYFENYVGRYGWLVDGTAQARIERFGAEQHSFGEYTAVSFNSTFYMEFEAIKERALKVPESTEEMVETIAYIKEVKAKGIQDLSLRIKECSWQMEYFLDVYLFSPEDIALNATVLLWPKKIDPIFDEHDDLIEESKRKGEQELIHRSEKLTVELEKLAQSVTELEEYSELDCMQQVWLIFSVKWVEIFCVLNAQRLWKEFKVILFTDVN</sequence>
<protein>
    <submittedName>
        <fullName evidence="1">Dynein axonemal heavy chain 12</fullName>
    </submittedName>
</protein>
<dbReference type="InterPro" id="IPR026983">
    <property type="entry name" value="DHC"/>
</dbReference>
<evidence type="ECO:0000313" key="2">
    <source>
        <dbReference type="Proteomes" id="UP000694428"/>
    </source>
</evidence>
<organism evidence="1 2">
    <name type="scientific">Pavo cristatus</name>
    <name type="common">Indian peafowl</name>
    <name type="synonym">Blue peafowl</name>
    <dbReference type="NCBI Taxonomy" id="9049"/>
    <lineage>
        <taxon>Eukaryota</taxon>
        <taxon>Metazoa</taxon>
        <taxon>Chordata</taxon>
        <taxon>Craniata</taxon>
        <taxon>Vertebrata</taxon>
        <taxon>Euteleostomi</taxon>
        <taxon>Archelosauria</taxon>
        <taxon>Archosauria</taxon>
        <taxon>Dinosauria</taxon>
        <taxon>Saurischia</taxon>
        <taxon>Theropoda</taxon>
        <taxon>Coelurosauria</taxon>
        <taxon>Aves</taxon>
        <taxon>Neognathae</taxon>
        <taxon>Galloanserae</taxon>
        <taxon>Galliformes</taxon>
        <taxon>Phasianidae</taxon>
        <taxon>Phasianinae</taxon>
        <taxon>Pavo</taxon>
    </lineage>
</organism>
<proteinExistence type="predicted"/>
<reference evidence="1" key="2">
    <citation type="submission" date="2025-09" db="UniProtKB">
        <authorList>
            <consortium name="Ensembl"/>
        </authorList>
    </citation>
    <scope>IDENTIFICATION</scope>
</reference>
<evidence type="ECO:0000313" key="1">
    <source>
        <dbReference type="Ensembl" id="ENSPSTP00000021424.1"/>
    </source>
</evidence>
<dbReference type="Ensembl" id="ENSPSTT00000022487.1">
    <property type="protein sequence ID" value="ENSPSTP00000021424.1"/>
    <property type="gene ID" value="ENSPSTG00000015605.1"/>
</dbReference>
<dbReference type="GO" id="GO:0007018">
    <property type="term" value="P:microtubule-based movement"/>
    <property type="evidence" value="ECO:0007669"/>
    <property type="project" value="InterPro"/>
</dbReference>
<dbReference type="PANTHER" id="PTHR22878:SF70">
    <property type="entry name" value="DYNEIN HEAVY CHAIN 2, AXONEMAL"/>
    <property type="match status" value="1"/>
</dbReference>
<dbReference type="GO" id="GO:0045505">
    <property type="term" value="F:dynein intermediate chain binding"/>
    <property type="evidence" value="ECO:0007669"/>
    <property type="project" value="InterPro"/>
</dbReference>
<accession>A0A8C9FX30</accession>
<dbReference type="Proteomes" id="UP000694428">
    <property type="component" value="Unplaced"/>
</dbReference>
<reference evidence="1" key="1">
    <citation type="submission" date="2025-08" db="UniProtKB">
        <authorList>
            <consortium name="Ensembl"/>
        </authorList>
    </citation>
    <scope>IDENTIFICATION</scope>
</reference>
<name>A0A8C9FX30_PAVCR</name>
<dbReference type="GO" id="GO:0051959">
    <property type="term" value="F:dynein light intermediate chain binding"/>
    <property type="evidence" value="ECO:0007669"/>
    <property type="project" value="InterPro"/>
</dbReference>
<dbReference type="PANTHER" id="PTHR22878">
    <property type="entry name" value="DYNEIN HEAVY CHAIN 6, AXONEMAL-LIKE-RELATED"/>
    <property type="match status" value="1"/>
</dbReference>
<dbReference type="GO" id="GO:0030286">
    <property type="term" value="C:dynein complex"/>
    <property type="evidence" value="ECO:0007669"/>
    <property type="project" value="InterPro"/>
</dbReference>